<sequence>MSTNLANAPLVYTLWAMRYTHVPRPERFVDEIQERLRARYPHLDDVQVQVHKLTMGSDGVRVEQRSSRLWQFATADREWAFTFSDDTFALHTSSYRDHENCADRFREGVTALATTPGLDIGHVEGLGVRYVDLVAPRDGENLHEYLEEWVLPPEVPPGKHDGVRIRDGHYAASYETALGQLRLKALRNPALTLPPELNTPLIAKNGWMPERPQGEFAIVDQDHGSSFAPPRLMDVNWACDHLVHLRTVVKSLFLAMGKKHAWDVWRGEETC</sequence>
<comment type="caution">
    <text evidence="1">The sequence shown here is derived from an EMBL/GenBank/DDBJ whole genome shotgun (WGS) entry which is preliminary data.</text>
</comment>
<accession>A0AAP3XPX0</accession>
<proteinExistence type="predicted"/>
<dbReference type="InterPro" id="IPR026349">
    <property type="entry name" value="CHP04255"/>
</dbReference>
<name>A0AAP3XPX0_9PROT</name>
<dbReference type="NCBIfam" id="TIGR04255">
    <property type="entry name" value="sporadTIGR04255"/>
    <property type="match status" value="1"/>
</dbReference>
<keyword evidence="2" id="KW-1185">Reference proteome</keyword>
<dbReference type="EMBL" id="JARGEQ010000056">
    <property type="protein sequence ID" value="MDF1586019.1"/>
    <property type="molecule type" value="Genomic_DNA"/>
</dbReference>
<organism evidence="1 2">
    <name type="scientific">Marinimicrococcus flavescens</name>
    <dbReference type="NCBI Taxonomy" id="3031815"/>
    <lineage>
        <taxon>Bacteria</taxon>
        <taxon>Pseudomonadati</taxon>
        <taxon>Pseudomonadota</taxon>
        <taxon>Alphaproteobacteria</taxon>
        <taxon>Geminicoccales</taxon>
        <taxon>Geminicoccaceae</taxon>
        <taxon>Marinimicrococcus</taxon>
    </lineage>
</organism>
<evidence type="ECO:0000313" key="1">
    <source>
        <dbReference type="EMBL" id="MDF1586019.1"/>
    </source>
</evidence>
<evidence type="ECO:0000313" key="2">
    <source>
        <dbReference type="Proteomes" id="UP001301140"/>
    </source>
</evidence>
<gene>
    <name evidence="1" type="ORF">PZ740_06435</name>
</gene>
<reference evidence="1 2" key="1">
    <citation type="submission" date="2023-03" db="EMBL/GenBank/DDBJ databases">
        <title>YIM 152171 draft genome.</title>
        <authorList>
            <person name="Yang Z."/>
        </authorList>
    </citation>
    <scope>NUCLEOTIDE SEQUENCE [LARGE SCALE GENOMIC DNA]</scope>
    <source>
        <strain evidence="1 2">YIM 152171</strain>
    </source>
</reference>
<dbReference type="RefSeq" id="WP_327788439.1">
    <property type="nucleotide sequence ID" value="NZ_JARGEQ010000056.1"/>
</dbReference>
<protein>
    <submittedName>
        <fullName evidence="1">TIGR04255 family protein</fullName>
    </submittedName>
</protein>
<dbReference type="Proteomes" id="UP001301140">
    <property type="component" value="Unassembled WGS sequence"/>
</dbReference>
<dbReference type="AlphaFoldDB" id="A0AAP3XPX0"/>